<organism evidence="11 12">
    <name type="scientific">Artemia franciscana</name>
    <name type="common">Brine shrimp</name>
    <name type="synonym">Artemia sanfranciscana</name>
    <dbReference type="NCBI Taxonomy" id="6661"/>
    <lineage>
        <taxon>Eukaryota</taxon>
        <taxon>Metazoa</taxon>
        <taxon>Ecdysozoa</taxon>
        <taxon>Arthropoda</taxon>
        <taxon>Crustacea</taxon>
        <taxon>Branchiopoda</taxon>
        <taxon>Anostraca</taxon>
        <taxon>Artemiidae</taxon>
        <taxon>Artemia</taxon>
    </lineage>
</organism>
<dbReference type="PANTHER" id="PTHR13580:SF9">
    <property type="entry name" value="AXIN1 UP-REGULATED 1, ISOFORM A"/>
    <property type="match status" value="1"/>
</dbReference>
<evidence type="ECO:0000256" key="7">
    <source>
        <dbReference type="ARBA" id="ARBA00023163"/>
    </source>
</evidence>
<sequence length="766" mass="85980">MDRKGGESEPKGETDILFSDSRFGDSYTNSDFTENNIAKKVLPEEVRSNSEPLNIEVLCKGNEKSIDFDSNILQNEVQNVARIVESKEIFGSRKMCIVDESESSKVESSKSAVTNETVKANQITSDQDISESGVQSHNNSSKTASLLYDQESKEIWAANQNESSSKQSYNCVATNIPWTSEQSASNSGDSLSRRLHDMPGKTDYCVNTKPGCVFVTSGTKEDGELSSTTEDEFTHETKNMQCTSTSTILNSKCETVISTILETTDAYNNQKLVFPRKGNLKRRLSDSDSCSSSSNGLVEPKRKRRLQFDSVTVYYFPRTQGFTCVPSQGGSTLGMSSAHSHMQQFSITEHFAEQRKVHRNLITSLRGHMKDNAGPGSESDSCDEPEETPSDLSDDEFDSYYFLQPVPTRQRRALLRASGINRIECNEKDECKTIRSSREQCGCSCKVFCDPETCSCAQGSIKCQVDRINFPCSCSREGCSNPNGRIEFNPVRVRTHFIHTLMRLEMEKNQESRRLDNSSEDDNLNIQSLPSFRSVGDHLSIQRNEAIESCGEVSTSYTQLWGANYQNDSHYFEQRANVYGQQQLSSRFDYQQEINHFESYVAYQVEQQPYGFYEYRNTLPLSHSYTTDNYPSTSFEQPYQAETAPNATSIISQTYTNYQDGETELAYNPPSYPVTVYEESSFAQSCQTNSDTALNEEHSVEPKDIESGVQEQTQAAYTELNIRSVNDETLLGRGSAKNPKSQSREQTSESDLAAIIKKTMVESVTV</sequence>
<keyword evidence="6" id="KW-0010">Activator</keyword>
<dbReference type="AlphaFoldDB" id="A0AA88LD75"/>
<gene>
    <name evidence="11" type="ORF">QYM36_000510</name>
</gene>
<dbReference type="InterPro" id="IPR031972">
    <property type="entry name" value="CSRNP_N"/>
</dbReference>
<evidence type="ECO:0000256" key="2">
    <source>
        <dbReference type="ARBA" id="ARBA00008548"/>
    </source>
</evidence>
<accession>A0AA88LD75</accession>
<keyword evidence="8" id="KW-0539">Nucleus</keyword>
<dbReference type="InterPro" id="IPR023260">
    <property type="entry name" value="Cys/Ser-rich_nuc_prot"/>
</dbReference>
<evidence type="ECO:0000256" key="4">
    <source>
        <dbReference type="ARBA" id="ARBA00023015"/>
    </source>
</evidence>
<evidence type="ECO:0000256" key="8">
    <source>
        <dbReference type="ARBA" id="ARBA00023242"/>
    </source>
</evidence>
<comment type="subcellular location">
    <subcellularLocation>
        <location evidence="1">Nucleus</location>
    </subcellularLocation>
</comment>
<keyword evidence="7" id="KW-0804">Transcription</keyword>
<reference evidence="11" key="1">
    <citation type="submission" date="2023-07" db="EMBL/GenBank/DDBJ databases">
        <title>Chromosome-level genome assembly of Artemia franciscana.</title>
        <authorList>
            <person name="Jo E."/>
        </authorList>
    </citation>
    <scope>NUCLEOTIDE SEQUENCE</scope>
    <source>
        <tissue evidence="11">Whole body</tissue>
    </source>
</reference>
<protein>
    <recommendedName>
        <fullName evidence="10">Cysteine/serine-rich nuclear protein N-terminal domain-containing protein</fullName>
    </recommendedName>
</protein>
<evidence type="ECO:0000259" key="10">
    <source>
        <dbReference type="Pfam" id="PF16019"/>
    </source>
</evidence>
<evidence type="ECO:0000256" key="6">
    <source>
        <dbReference type="ARBA" id="ARBA00023159"/>
    </source>
</evidence>
<feature type="compositionally biased region" description="Acidic residues" evidence="9">
    <location>
        <begin position="380"/>
        <end position="396"/>
    </location>
</feature>
<evidence type="ECO:0000256" key="3">
    <source>
        <dbReference type="ARBA" id="ARBA00022703"/>
    </source>
</evidence>
<evidence type="ECO:0000313" key="12">
    <source>
        <dbReference type="Proteomes" id="UP001187531"/>
    </source>
</evidence>
<dbReference type="EMBL" id="JAVRJZ010000002">
    <property type="protein sequence ID" value="KAK2726071.1"/>
    <property type="molecule type" value="Genomic_DNA"/>
</dbReference>
<feature type="region of interest" description="Disordered" evidence="9">
    <location>
        <begin position="1"/>
        <end position="22"/>
    </location>
</feature>
<dbReference type="GO" id="GO:0000981">
    <property type="term" value="F:DNA-binding transcription factor activity, RNA polymerase II-specific"/>
    <property type="evidence" value="ECO:0007669"/>
    <property type="project" value="TreeGrafter"/>
</dbReference>
<dbReference type="Pfam" id="PF16019">
    <property type="entry name" value="CSRNP_N"/>
    <property type="match status" value="1"/>
</dbReference>
<feature type="region of interest" description="Disordered" evidence="9">
    <location>
        <begin position="365"/>
        <end position="396"/>
    </location>
</feature>
<evidence type="ECO:0000256" key="1">
    <source>
        <dbReference type="ARBA" id="ARBA00004123"/>
    </source>
</evidence>
<dbReference type="EMBL" id="JAVRJZ010000002">
    <property type="protein sequence ID" value="KAK2726067.1"/>
    <property type="molecule type" value="Genomic_DNA"/>
</dbReference>
<comment type="caution">
    <text evidence="11">The sequence shown here is derived from an EMBL/GenBank/DDBJ whole genome shotgun (WGS) entry which is preliminary data.</text>
</comment>
<dbReference type="GO" id="GO:0043565">
    <property type="term" value="F:sequence-specific DNA binding"/>
    <property type="evidence" value="ECO:0007669"/>
    <property type="project" value="TreeGrafter"/>
</dbReference>
<dbReference type="EMBL" id="JAVRJZ010000002">
    <property type="protein sequence ID" value="KAK2726073.1"/>
    <property type="molecule type" value="Genomic_DNA"/>
</dbReference>
<feature type="compositionally biased region" description="Basic and acidic residues" evidence="9">
    <location>
        <begin position="1"/>
        <end position="14"/>
    </location>
</feature>
<proteinExistence type="inferred from homology"/>
<evidence type="ECO:0000256" key="5">
    <source>
        <dbReference type="ARBA" id="ARBA00023125"/>
    </source>
</evidence>
<feature type="domain" description="Cysteine/serine-rich nuclear protein N-terminal" evidence="10">
    <location>
        <begin position="301"/>
        <end position="508"/>
    </location>
</feature>
<feature type="region of interest" description="Disordered" evidence="9">
    <location>
        <begin position="122"/>
        <end position="143"/>
    </location>
</feature>
<dbReference type="EMBL" id="JAVRJZ010000002">
    <property type="protein sequence ID" value="KAK2726072.1"/>
    <property type="molecule type" value="Genomic_DNA"/>
</dbReference>
<dbReference type="EMBL" id="JAVRJZ010000002">
    <property type="protein sequence ID" value="KAK2726068.1"/>
    <property type="molecule type" value="Genomic_DNA"/>
</dbReference>
<name>A0AA88LD75_ARTSF</name>
<evidence type="ECO:0000256" key="9">
    <source>
        <dbReference type="SAM" id="MobiDB-lite"/>
    </source>
</evidence>
<keyword evidence="5" id="KW-0238">DNA-binding</keyword>
<keyword evidence="3" id="KW-0053">Apoptosis</keyword>
<dbReference type="GO" id="GO:0005634">
    <property type="term" value="C:nucleus"/>
    <property type="evidence" value="ECO:0007669"/>
    <property type="project" value="UniProtKB-SubCell"/>
</dbReference>
<dbReference type="EMBL" id="JAVRJZ010000002">
    <property type="protein sequence ID" value="KAK2726070.1"/>
    <property type="molecule type" value="Genomic_DNA"/>
</dbReference>
<evidence type="ECO:0000313" key="11">
    <source>
        <dbReference type="EMBL" id="KAK2726072.1"/>
    </source>
</evidence>
<dbReference type="GO" id="GO:0006915">
    <property type="term" value="P:apoptotic process"/>
    <property type="evidence" value="ECO:0007669"/>
    <property type="project" value="UniProtKB-KW"/>
</dbReference>
<dbReference type="PRINTS" id="PR02031">
    <property type="entry name" value="CYSSERRICHNP"/>
</dbReference>
<feature type="region of interest" description="Disordered" evidence="9">
    <location>
        <begin position="728"/>
        <end position="751"/>
    </location>
</feature>
<comment type="similarity">
    <text evidence="2">Belongs to the AXUD1 family.</text>
</comment>
<dbReference type="EMBL" id="JAVRJZ010000002">
    <property type="protein sequence ID" value="KAK2726069.1"/>
    <property type="molecule type" value="Genomic_DNA"/>
</dbReference>
<dbReference type="PANTHER" id="PTHR13580">
    <property type="entry name" value="TGF-BETA INDUCED APOPTOSIS PROTEIN"/>
    <property type="match status" value="1"/>
</dbReference>
<dbReference type="Proteomes" id="UP001187531">
    <property type="component" value="Unassembled WGS sequence"/>
</dbReference>
<keyword evidence="4" id="KW-0805">Transcription regulation</keyword>
<keyword evidence="12" id="KW-1185">Reference proteome</keyword>